<dbReference type="EMBL" id="CATOUU010000909">
    <property type="protein sequence ID" value="CAI9958714.1"/>
    <property type="molecule type" value="Genomic_DNA"/>
</dbReference>
<gene>
    <name evidence="7" type="ORF">HINF_LOCUS25471</name>
    <name evidence="6" type="ORF">HINF_LOCUS46359</name>
</gene>
<dbReference type="PANTHER" id="PTHR31652">
    <property type="entry name" value="LIMR FAMILY PROTEIN DDB_G0283707-RELATED"/>
    <property type="match status" value="1"/>
</dbReference>
<dbReference type="EMBL" id="CAXDID020000076">
    <property type="protein sequence ID" value="CAL6016365.1"/>
    <property type="molecule type" value="Genomic_DNA"/>
</dbReference>
<feature type="transmembrane region" description="Helical" evidence="5">
    <location>
        <begin position="486"/>
        <end position="506"/>
    </location>
</feature>
<evidence type="ECO:0000313" key="7">
    <source>
        <dbReference type="EMBL" id="CAL6016365.1"/>
    </source>
</evidence>
<evidence type="ECO:0000256" key="4">
    <source>
        <dbReference type="ARBA" id="ARBA00023136"/>
    </source>
</evidence>
<dbReference type="PANTHER" id="PTHR31652:SF0">
    <property type="entry name" value="LIMR FAMILY PROTEIN DDB_G0283707-RELATED"/>
    <property type="match status" value="1"/>
</dbReference>
<name>A0AA86QT05_9EUKA</name>
<dbReference type="Proteomes" id="UP001642409">
    <property type="component" value="Unassembled WGS sequence"/>
</dbReference>
<dbReference type="AlphaFoldDB" id="A0AA86QT05"/>
<comment type="subcellular location">
    <subcellularLocation>
        <location evidence="1">Membrane</location>
        <topology evidence="1">Multi-pass membrane protein</topology>
    </subcellularLocation>
</comment>
<reference evidence="7 8" key="2">
    <citation type="submission" date="2024-07" db="EMBL/GenBank/DDBJ databases">
        <authorList>
            <person name="Akdeniz Z."/>
        </authorList>
    </citation>
    <scope>NUCLEOTIDE SEQUENCE [LARGE SCALE GENOMIC DNA]</scope>
</reference>
<protein>
    <submittedName>
        <fullName evidence="6">LMBR1-like membrane protein</fullName>
    </submittedName>
    <submittedName>
        <fullName evidence="7">LMBR1-like_membrane protein</fullName>
    </submittedName>
</protein>
<keyword evidence="8" id="KW-1185">Reference proteome</keyword>
<feature type="transmembrane region" description="Helical" evidence="5">
    <location>
        <begin position="43"/>
        <end position="63"/>
    </location>
</feature>
<dbReference type="GO" id="GO:0016020">
    <property type="term" value="C:membrane"/>
    <property type="evidence" value="ECO:0007669"/>
    <property type="project" value="UniProtKB-SubCell"/>
</dbReference>
<evidence type="ECO:0000256" key="5">
    <source>
        <dbReference type="SAM" id="Phobius"/>
    </source>
</evidence>
<feature type="transmembrane region" description="Helical" evidence="5">
    <location>
        <begin position="83"/>
        <end position="105"/>
    </location>
</feature>
<reference evidence="6" key="1">
    <citation type="submission" date="2023-06" db="EMBL/GenBank/DDBJ databases">
        <authorList>
            <person name="Kurt Z."/>
        </authorList>
    </citation>
    <scope>NUCLEOTIDE SEQUENCE</scope>
</reference>
<sequence>MAGVTGSYVVLIIIAAVALALSIISAIYVLVYWSEKTEVWKTLLPRMFIVFSLTLVYFVPLIIPMDVTIKYLSPDLDFMNIVWQVFLYVIIAMAAVVLPFTLFYLDEKINEQKCGKTCMCAICQSFVSIFVIAVFAIILYFTIGEADLKMPLYNQPEGFGQSYFGSIIEKSTDGTELKLATPTTYTHVYLPLSFATYLIAIFAFLGAIFFTVFFSIGLAALPLDWINIFKKRPKVMSKQQLIQFRSKMALRANQFIEQIDAIYAALLKVNFNGDTYQMRIAIESNNKDSVFKKQRQLRNQFEKIKKQTMTLNDVYKEIILMNQKETANPLKYFARLIVGVFAMLFSLLIYAQLIAVMINQFNPLIFKTTENVFFLGLVLKKAQEAINVPLISVLIFAIFSLYITFCFVKGVTKFGFRFIMFISIHPMKMGQTELNSFIFNTILMTMGILPLLQFLTYIFKEFSYGSAVDLLFGQSVSNIRYLKEFFNWYIVAMCIIFFLSLIYLLMCPGEDVYDSLDSILKSDKEHGESRAKGKRSKHAKKELKAIKMNETMA</sequence>
<feature type="transmembrane region" description="Helical" evidence="5">
    <location>
        <begin position="6"/>
        <end position="31"/>
    </location>
</feature>
<evidence type="ECO:0000256" key="1">
    <source>
        <dbReference type="ARBA" id="ARBA00004141"/>
    </source>
</evidence>
<keyword evidence="3 5" id="KW-1133">Transmembrane helix</keyword>
<evidence type="ECO:0000256" key="2">
    <source>
        <dbReference type="ARBA" id="ARBA00022692"/>
    </source>
</evidence>
<keyword evidence="2 5" id="KW-0812">Transmembrane</keyword>
<feature type="transmembrane region" description="Helical" evidence="5">
    <location>
        <begin position="194"/>
        <end position="223"/>
    </location>
</feature>
<organism evidence="6">
    <name type="scientific">Hexamita inflata</name>
    <dbReference type="NCBI Taxonomy" id="28002"/>
    <lineage>
        <taxon>Eukaryota</taxon>
        <taxon>Metamonada</taxon>
        <taxon>Diplomonadida</taxon>
        <taxon>Hexamitidae</taxon>
        <taxon>Hexamitinae</taxon>
        <taxon>Hexamita</taxon>
    </lineage>
</organism>
<feature type="transmembrane region" description="Helical" evidence="5">
    <location>
        <begin position="437"/>
        <end position="459"/>
    </location>
</feature>
<evidence type="ECO:0000256" key="3">
    <source>
        <dbReference type="ARBA" id="ARBA00022989"/>
    </source>
</evidence>
<comment type="caution">
    <text evidence="6">The sequence shown here is derived from an EMBL/GenBank/DDBJ whole genome shotgun (WGS) entry which is preliminary data.</text>
</comment>
<feature type="transmembrane region" description="Helical" evidence="5">
    <location>
        <begin position="117"/>
        <end position="143"/>
    </location>
</feature>
<feature type="transmembrane region" description="Helical" evidence="5">
    <location>
        <begin position="332"/>
        <end position="358"/>
    </location>
</feature>
<feature type="transmembrane region" description="Helical" evidence="5">
    <location>
        <begin position="390"/>
        <end position="416"/>
    </location>
</feature>
<accession>A0AA86QT05</accession>
<evidence type="ECO:0000313" key="6">
    <source>
        <dbReference type="EMBL" id="CAI9958714.1"/>
    </source>
</evidence>
<keyword evidence="4 5" id="KW-0472">Membrane</keyword>
<proteinExistence type="predicted"/>
<evidence type="ECO:0000313" key="8">
    <source>
        <dbReference type="Proteomes" id="UP001642409"/>
    </source>
</evidence>